<evidence type="ECO:0000256" key="3">
    <source>
        <dbReference type="ARBA" id="ARBA00022723"/>
    </source>
</evidence>
<protein>
    <recommendedName>
        <fullName evidence="10">Peptidase M43 pregnancy-associated plasma-A domain-containing protein</fullName>
    </recommendedName>
</protein>
<dbReference type="Pfam" id="PF05572">
    <property type="entry name" value="Peptidase_M43"/>
    <property type="match status" value="1"/>
</dbReference>
<dbReference type="GO" id="GO:0006508">
    <property type="term" value="P:proteolysis"/>
    <property type="evidence" value="ECO:0007669"/>
    <property type="project" value="UniProtKB-KW"/>
</dbReference>
<evidence type="ECO:0000256" key="8">
    <source>
        <dbReference type="ARBA" id="ARBA00023157"/>
    </source>
</evidence>
<keyword evidence="5" id="KW-0378">Hydrolase</keyword>
<feature type="domain" description="Peptidase M43 pregnancy-associated plasma-A" evidence="10">
    <location>
        <begin position="191"/>
        <end position="283"/>
    </location>
</feature>
<dbReference type="Gene3D" id="3.40.390.10">
    <property type="entry name" value="Collagenase (Catalytic Domain)"/>
    <property type="match status" value="1"/>
</dbReference>
<keyword evidence="7" id="KW-0482">Metalloprotease</keyword>
<keyword evidence="12" id="KW-1185">Reference proteome</keyword>
<dbReference type="PANTHER" id="PTHR47466:SF1">
    <property type="entry name" value="METALLOPROTEASE MEP1 (AFU_ORTHOLOGUE AFUA_1G07730)-RELATED"/>
    <property type="match status" value="1"/>
</dbReference>
<evidence type="ECO:0000313" key="11">
    <source>
        <dbReference type="EMBL" id="SMQ45576.1"/>
    </source>
</evidence>
<dbReference type="GO" id="GO:0046872">
    <property type="term" value="F:metal ion binding"/>
    <property type="evidence" value="ECO:0007669"/>
    <property type="project" value="UniProtKB-KW"/>
</dbReference>
<evidence type="ECO:0000256" key="4">
    <source>
        <dbReference type="ARBA" id="ARBA00022729"/>
    </source>
</evidence>
<reference evidence="11 12" key="1">
    <citation type="submission" date="2016-06" db="EMBL/GenBank/DDBJ databases">
        <authorList>
            <person name="Kjaerup R.B."/>
            <person name="Dalgaard T.S."/>
            <person name="Juul-Madsen H.R."/>
        </authorList>
    </citation>
    <scope>NUCLEOTIDE SEQUENCE [LARGE SCALE GENOMIC DNA]</scope>
</reference>
<evidence type="ECO:0000313" key="12">
    <source>
        <dbReference type="Proteomes" id="UP000215127"/>
    </source>
</evidence>
<sequence>MRMLIGILVAYLAVLGFAIQRCAAPAPPPELAKNMTDRTAERGMLKNFTIDTYIHVITTQAKKNRYPKAIVEQQMKIMNKKFAPYSFQFRTNDINYTVSDRWATFDGIKKHSAKADPVLAQVEEEFKTMLHKGNYSTLNIYVLSDMEWAYGSAAIPLVNPTPMEVIADGIMLSAKTMPGGEAVNKYGVYNLGYTAIHETGHWLGLNHVFSEDRTGSSVPFCGDSGDNVDDTPAQITPTRGCPKKKDSCPQQPGKDSIHNYMDYSADSCMTEFTWGQKMKMEQSFAEYRRGR</sequence>
<evidence type="ECO:0000256" key="1">
    <source>
        <dbReference type="ARBA" id="ARBA00008721"/>
    </source>
</evidence>
<proteinExistence type="inferred from homology"/>
<evidence type="ECO:0000256" key="6">
    <source>
        <dbReference type="ARBA" id="ARBA00022833"/>
    </source>
</evidence>
<evidence type="ECO:0000259" key="10">
    <source>
        <dbReference type="Pfam" id="PF05572"/>
    </source>
</evidence>
<evidence type="ECO:0000256" key="7">
    <source>
        <dbReference type="ARBA" id="ARBA00023049"/>
    </source>
</evidence>
<dbReference type="GO" id="GO:0008237">
    <property type="term" value="F:metallopeptidase activity"/>
    <property type="evidence" value="ECO:0007669"/>
    <property type="project" value="UniProtKB-KW"/>
</dbReference>
<keyword evidence="8" id="KW-1015">Disulfide bond</keyword>
<dbReference type="EMBL" id="LT853692">
    <property type="protein sequence ID" value="SMQ45576.1"/>
    <property type="molecule type" value="Genomic_DNA"/>
</dbReference>
<dbReference type="Proteomes" id="UP000215127">
    <property type="component" value="Chromosome 1"/>
</dbReference>
<dbReference type="InterPro" id="IPR024079">
    <property type="entry name" value="MetalloPept_cat_dom_sf"/>
</dbReference>
<dbReference type="SUPFAM" id="SSF55486">
    <property type="entry name" value="Metalloproteases ('zincins'), catalytic domain"/>
    <property type="match status" value="1"/>
</dbReference>
<dbReference type="InterPro" id="IPR008754">
    <property type="entry name" value="Peptidase_M43"/>
</dbReference>
<evidence type="ECO:0000256" key="5">
    <source>
        <dbReference type="ARBA" id="ARBA00022801"/>
    </source>
</evidence>
<evidence type="ECO:0000256" key="9">
    <source>
        <dbReference type="SAM" id="SignalP"/>
    </source>
</evidence>
<gene>
    <name evidence="11" type="ORF">ZT3D7_G720</name>
</gene>
<comment type="similarity">
    <text evidence="1">Belongs to the peptidase M43B family.</text>
</comment>
<keyword evidence="2" id="KW-0645">Protease</keyword>
<keyword evidence="4 9" id="KW-0732">Signal</keyword>
<dbReference type="AlphaFoldDB" id="A0A1X7RDR9"/>
<keyword evidence="3" id="KW-0479">Metal-binding</keyword>
<evidence type="ECO:0000256" key="2">
    <source>
        <dbReference type="ARBA" id="ARBA00022670"/>
    </source>
</evidence>
<dbReference type="PANTHER" id="PTHR47466">
    <property type="match status" value="1"/>
</dbReference>
<name>A0A1X7RDR9_ZYMT9</name>
<accession>A0A1X7RDR9</accession>
<feature type="chain" id="PRO_5012756034" description="Peptidase M43 pregnancy-associated plasma-A domain-containing protein" evidence="9">
    <location>
        <begin position="19"/>
        <end position="291"/>
    </location>
</feature>
<feature type="signal peptide" evidence="9">
    <location>
        <begin position="1"/>
        <end position="18"/>
    </location>
</feature>
<keyword evidence="6" id="KW-0862">Zinc</keyword>
<organism evidence="11 12">
    <name type="scientific">Zymoseptoria tritici (strain ST99CH_3D7)</name>
    <dbReference type="NCBI Taxonomy" id="1276538"/>
    <lineage>
        <taxon>Eukaryota</taxon>
        <taxon>Fungi</taxon>
        <taxon>Dikarya</taxon>
        <taxon>Ascomycota</taxon>
        <taxon>Pezizomycotina</taxon>
        <taxon>Dothideomycetes</taxon>
        <taxon>Dothideomycetidae</taxon>
        <taxon>Mycosphaerellales</taxon>
        <taxon>Mycosphaerellaceae</taxon>
        <taxon>Zymoseptoria</taxon>
    </lineage>
</organism>
<dbReference type="CDD" id="cd04275">
    <property type="entry name" value="ZnMc_pappalysin_like"/>
    <property type="match status" value="1"/>
</dbReference>